<evidence type="ECO:0000256" key="5">
    <source>
        <dbReference type="ARBA" id="ARBA00022645"/>
    </source>
</evidence>
<feature type="domain" description="Peptidase S11 D-Ala-D-Ala carboxypeptidase A C-terminal" evidence="15">
    <location>
        <begin position="316"/>
        <end position="417"/>
    </location>
</feature>
<comment type="pathway">
    <text evidence="2">Cell wall biogenesis; peptidoglycan biosynthesis.</text>
</comment>
<comment type="function">
    <text evidence="1">Removes C-terminal D-alanyl residues from sugar-peptide cell wall precursors.</text>
</comment>
<evidence type="ECO:0000256" key="4">
    <source>
        <dbReference type="ARBA" id="ARBA00012448"/>
    </source>
</evidence>
<dbReference type="Pfam" id="PF07943">
    <property type="entry name" value="PBP5_C"/>
    <property type="match status" value="1"/>
</dbReference>
<comment type="similarity">
    <text evidence="3 13">Belongs to the peptidase S11 family.</text>
</comment>
<proteinExistence type="inferred from homology"/>
<feature type="chain" id="PRO_5045203690" description="serine-type D-Ala-D-Ala carboxypeptidase" evidence="14">
    <location>
        <begin position="42"/>
        <end position="444"/>
    </location>
</feature>
<evidence type="ECO:0000256" key="13">
    <source>
        <dbReference type="RuleBase" id="RU004016"/>
    </source>
</evidence>
<dbReference type="InterPro" id="IPR037167">
    <property type="entry name" value="Peptidase_S11_C_sf"/>
</dbReference>
<dbReference type="EC" id="3.4.16.4" evidence="4"/>
<dbReference type="Gene3D" id="2.60.410.10">
    <property type="entry name" value="D-Ala-D-Ala carboxypeptidase, C-terminal domain"/>
    <property type="match status" value="1"/>
</dbReference>
<dbReference type="PANTHER" id="PTHR21581:SF11">
    <property type="entry name" value="D-ALANYL-D-ALANINE CARBOXYPEPTIDASE DACA"/>
    <property type="match status" value="1"/>
</dbReference>
<dbReference type="SMART" id="SM00936">
    <property type="entry name" value="PBP5_C"/>
    <property type="match status" value="1"/>
</dbReference>
<dbReference type="PRINTS" id="PR00725">
    <property type="entry name" value="DADACBPTASE1"/>
</dbReference>
<comment type="catalytic activity">
    <reaction evidence="12">
        <text>Preferential cleavage: (Ac)2-L-Lys-D-Ala-|-D-Ala. Also transpeptidation of peptidyl-alanyl moieties that are N-acyl substituents of D-alanine.</text>
        <dbReference type="EC" id="3.4.16.4"/>
    </reaction>
</comment>
<evidence type="ECO:0000256" key="10">
    <source>
        <dbReference type="ARBA" id="ARBA00022984"/>
    </source>
</evidence>
<keyword evidence="9" id="KW-0133">Cell shape</keyword>
<dbReference type="PANTHER" id="PTHR21581">
    <property type="entry name" value="D-ALANYL-D-ALANINE CARBOXYPEPTIDASE"/>
    <property type="match status" value="1"/>
</dbReference>
<gene>
    <name evidence="16" type="ORF">H8B09_25430</name>
</gene>
<keyword evidence="5 16" id="KW-0121">Carboxypeptidase</keyword>
<dbReference type="InterPro" id="IPR012907">
    <property type="entry name" value="Peptidase_S11_C"/>
</dbReference>
<feature type="signal peptide" evidence="14">
    <location>
        <begin position="1"/>
        <end position="41"/>
    </location>
</feature>
<dbReference type="InterPro" id="IPR018044">
    <property type="entry name" value="Peptidase_S11"/>
</dbReference>
<dbReference type="Pfam" id="PF00768">
    <property type="entry name" value="Peptidase_S11"/>
    <property type="match status" value="1"/>
</dbReference>
<dbReference type="Proteomes" id="UP000609346">
    <property type="component" value="Unassembled WGS sequence"/>
</dbReference>
<dbReference type="GO" id="GO:0004180">
    <property type="term" value="F:carboxypeptidase activity"/>
    <property type="evidence" value="ECO:0007669"/>
    <property type="project" value="UniProtKB-KW"/>
</dbReference>
<sequence length="444" mass="47531">MGNGENNLKVSFKLGRLRSMVAALLAVWMVMLALGSTAAFAEGEAKDATASAGASNPLGIDAKAAILIEPTTGQVLYEVNADQPMPPASMTKMMTEYIVLEEIKAGRLAWDTVVSTSEEAATVPPDGSQVYLAVGEKHTVKELYIAMAVGSASDATIALAVQVGGSVQGFVDKMNETAQNLGMTSAHYTGPAGLEDTTVISARDQAKLAATIVNEHPEFLEYASIPRYKFRERDKGELINYNYMLASNKDVTALKSYAYPGVDGMKTGYLSAAGYCFTGTVQVNGLRYVSVVMNTKSKGARFHETAKLYDYAYASFEKKTIVAPKTVVESVPTVKITKGKKKSVGVITANDVSFLVKKGAEAKADVVKTELLPDSELKAPIKQGQKLGTVTYEYKNPDSGQKLTKTVDLIAAEDVKKAGWFTMLFRNIGSFFSSLFSGIAGLFG</sequence>
<evidence type="ECO:0000256" key="8">
    <source>
        <dbReference type="ARBA" id="ARBA00022801"/>
    </source>
</evidence>
<keyword evidence="8" id="KW-0378">Hydrolase</keyword>
<evidence type="ECO:0000256" key="7">
    <source>
        <dbReference type="ARBA" id="ARBA00022729"/>
    </source>
</evidence>
<organism evidence="16 17">
    <name type="scientific">Paenibacillus terricola</name>
    <dbReference type="NCBI Taxonomy" id="2763503"/>
    <lineage>
        <taxon>Bacteria</taxon>
        <taxon>Bacillati</taxon>
        <taxon>Bacillota</taxon>
        <taxon>Bacilli</taxon>
        <taxon>Bacillales</taxon>
        <taxon>Paenibacillaceae</taxon>
        <taxon>Paenibacillus</taxon>
    </lineage>
</organism>
<dbReference type="SUPFAM" id="SSF69189">
    <property type="entry name" value="Penicillin-binding protein associated domain"/>
    <property type="match status" value="1"/>
</dbReference>
<evidence type="ECO:0000256" key="1">
    <source>
        <dbReference type="ARBA" id="ARBA00003217"/>
    </source>
</evidence>
<name>A0ABR8N1V0_9BACL</name>
<evidence type="ECO:0000256" key="3">
    <source>
        <dbReference type="ARBA" id="ARBA00007164"/>
    </source>
</evidence>
<evidence type="ECO:0000259" key="15">
    <source>
        <dbReference type="SMART" id="SM00936"/>
    </source>
</evidence>
<evidence type="ECO:0000256" key="2">
    <source>
        <dbReference type="ARBA" id="ARBA00004752"/>
    </source>
</evidence>
<reference evidence="16 17" key="1">
    <citation type="submission" date="2020-09" db="EMBL/GenBank/DDBJ databases">
        <title>Paenibacillus sp. strain PR3 16S rRNA gene Genome sequencing and assembly.</title>
        <authorList>
            <person name="Kim J."/>
        </authorList>
    </citation>
    <scope>NUCLEOTIDE SEQUENCE [LARGE SCALE GENOMIC DNA]</scope>
    <source>
        <strain evidence="16 17">PR3</strain>
    </source>
</reference>
<evidence type="ECO:0000256" key="11">
    <source>
        <dbReference type="ARBA" id="ARBA00023316"/>
    </source>
</evidence>
<dbReference type="SUPFAM" id="SSF56601">
    <property type="entry name" value="beta-lactamase/transpeptidase-like"/>
    <property type="match status" value="1"/>
</dbReference>
<dbReference type="InterPro" id="IPR012338">
    <property type="entry name" value="Beta-lactam/transpept-like"/>
</dbReference>
<dbReference type="EMBL" id="JACXZA010000007">
    <property type="protein sequence ID" value="MBD3922128.1"/>
    <property type="molecule type" value="Genomic_DNA"/>
</dbReference>
<evidence type="ECO:0000313" key="16">
    <source>
        <dbReference type="EMBL" id="MBD3922128.1"/>
    </source>
</evidence>
<keyword evidence="17" id="KW-1185">Reference proteome</keyword>
<evidence type="ECO:0000256" key="12">
    <source>
        <dbReference type="ARBA" id="ARBA00034000"/>
    </source>
</evidence>
<keyword evidence="7 14" id="KW-0732">Signal</keyword>
<evidence type="ECO:0000256" key="9">
    <source>
        <dbReference type="ARBA" id="ARBA00022960"/>
    </source>
</evidence>
<dbReference type="InterPro" id="IPR015956">
    <property type="entry name" value="Peniciliin-bd_prot_C_sf"/>
</dbReference>
<keyword evidence="6" id="KW-0645">Protease</keyword>
<evidence type="ECO:0000256" key="6">
    <source>
        <dbReference type="ARBA" id="ARBA00022670"/>
    </source>
</evidence>
<keyword evidence="10" id="KW-0573">Peptidoglycan synthesis</keyword>
<keyword evidence="11" id="KW-0961">Cell wall biogenesis/degradation</keyword>
<accession>A0ABR8N1V0</accession>
<dbReference type="InterPro" id="IPR001967">
    <property type="entry name" value="Peptidase_S11_N"/>
</dbReference>
<protein>
    <recommendedName>
        <fullName evidence="4">serine-type D-Ala-D-Ala carboxypeptidase</fullName>
        <ecNumber evidence="4">3.4.16.4</ecNumber>
    </recommendedName>
</protein>
<comment type="caution">
    <text evidence="16">The sequence shown here is derived from an EMBL/GenBank/DDBJ whole genome shotgun (WGS) entry which is preliminary data.</text>
</comment>
<evidence type="ECO:0000313" key="17">
    <source>
        <dbReference type="Proteomes" id="UP000609346"/>
    </source>
</evidence>
<dbReference type="Gene3D" id="3.40.710.10">
    <property type="entry name" value="DD-peptidase/beta-lactamase superfamily"/>
    <property type="match status" value="1"/>
</dbReference>
<evidence type="ECO:0000256" key="14">
    <source>
        <dbReference type="SAM" id="SignalP"/>
    </source>
</evidence>